<dbReference type="PANTHER" id="PTHR11138">
    <property type="entry name" value="METHIONYL-TRNA FORMYLTRANSFERASE"/>
    <property type="match status" value="1"/>
</dbReference>
<feature type="domain" description="Formyl transferase C-terminal" evidence="2">
    <location>
        <begin position="206"/>
        <end position="287"/>
    </location>
</feature>
<evidence type="ECO:0000259" key="1">
    <source>
        <dbReference type="Pfam" id="PF00551"/>
    </source>
</evidence>
<dbReference type="Gene3D" id="3.40.50.12230">
    <property type="match status" value="1"/>
</dbReference>
<dbReference type="EMBL" id="WVUH01000085">
    <property type="protein sequence ID" value="MBO4206791.1"/>
    <property type="molecule type" value="Genomic_DNA"/>
</dbReference>
<protein>
    <submittedName>
        <fullName evidence="3">Methionyl-tRNA formyltransferase</fullName>
    </submittedName>
</protein>
<dbReference type="InterPro" id="IPR036477">
    <property type="entry name" value="Formyl_transf_N_sf"/>
</dbReference>
<dbReference type="InterPro" id="IPR011034">
    <property type="entry name" value="Formyl_transferase-like_C_sf"/>
</dbReference>
<proteinExistence type="predicted"/>
<dbReference type="RefSeq" id="WP_208813693.1">
    <property type="nucleotide sequence ID" value="NZ_WVUH01000085.1"/>
</dbReference>
<evidence type="ECO:0000313" key="4">
    <source>
        <dbReference type="Proteomes" id="UP000823521"/>
    </source>
</evidence>
<evidence type="ECO:0000313" key="3">
    <source>
        <dbReference type="EMBL" id="MBO4206791.1"/>
    </source>
</evidence>
<sequence length="308" mass="33487">MKRIVWISFEITGKACLEAAAQAGAEVAGIVTLPGPVRPEVSGMCGFEDVAQRLGVPLVHARNVNDPECVAAVRDLAPESLWVIGWSQLLRDEILAVPSGGTFGMHPALLPRHRGRAPIPWAIITGLARTGVTLFEIPDATADSGPIVGQSVIDIAPDETATTLYAKVHEQSIDLVRTCFPQIAAGTAPRIPQDPRRASYWTRRTPPDGLIDWETRAPQLDAWVRAQTHPYPGAFTWLGDERLTVWRARPETNDHRSPAGMVLEHRPDGVLVACGADALLIREVSYRDHAVLRDTDLHGLLDKGTVLG</sequence>
<dbReference type="SUPFAM" id="SSF53328">
    <property type="entry name" value="Formyltransferase"/>
    <property type="match status" value="1"/>
</dbReference>
<dbReference type="SUPFAM" id="SSF50486">
    <property type="entry name" value="FMT C-terminal domain-like"/>
    <property type="match status" value="1"/>
</dbReference>
<reference evidence="3 4" key="1">
    <citation type="submission" date="2019-12" db="EMBL/GenBank/DDBJ databases">
        <title>Whole genome sequencing of endophytic Actinobacterium Micromonospora sp. MPMI6T.</title>
        <authorList>
            <person name="Evv R."/>
            <person name="Podile A.R."/>
        </authorList>
    </citation>
    <scope>NUCLEOTIDE SEQUENCE [LARGE SCALE GENOMIC DNA]</scope>
    <source>
        <strain evidence="3 4">MPMI6</strain>
    </source>
</reference>
<gene>
    <name evidence="3" type="ORF">GSF22_12370</name>
</gene>
<dbReference type="Proteomes" id="UP000823521">
    <property type="component" value="Unassembled WGS sequence"/>
</dbReference>
<keyword evidence="4" id="KW-1185">Reference proteome</keyword>
<name>A0ABS3VQG3_MICEH</name>
<dbReference type="InterPro" id="IPR005793">
    <property type="entry name" value="Formyl_trans_C"/>
</dbReference>
<dbReference type="PANTHER" id="PTHR11138:SF5">
    <property type="entry name" value="METHIONYL-TRNA FORMYLTRANSFERASE, MITOCHONDRIAL"/>
    <property type="match status" value="1"/>
</dbReference>
<organism evidence="3 4">
    <name type="scientific">Micromonospora echinofusca</name>
    <dbReference type="NCBI Taxonomy" id="47858"/>
    <lineage>
        <taxon>Bacteria</taxon>
        <taxon>Bacillati</taxon>
        <taxon>Actinomycetota</taxon>
        <taxon>Actinomycetes</taxon>
        <taxon>Micromonosporales</taxon>
        <taxon>Micromonosporaceae</taxon>
        <taxon>Micromonospora</taxon>
    </lineage>
</organism>
<comment type="caution">
    <text evidence="3">The sequence shown here is derived from an EMBL/GenBank/DDBJ whole genome shotgun (WGS) entry which is preliminary data.</text>
</comment>
<dbReference type="Pfam" id="PF02911">
    <property type="entry name" value="Formyl_trans_C"/>
    <property type="match status" value="1"/>
</dbReference>
<feature type="domain" description="Formyl transferase N-terminal" evidence="1">
    <location>
        <begin position="46"/>
        <end position="172"/>
    </location>
</feature>
<dbReference type="Pfam" id="PF00551">
    <property type="entry name" value="Formyl_trans_N"/>
    <property type="match status" value="1"/>
</dbReference>
<accession>A0ABS3VQG3</accession>
<dbReference type="InterPro" id="IPR002376">
    <property type="entry name" value="Formyl_transf_N"/>
</dbReference>
<evidence type="ECO:0000259" key="2">
    <source>
        <dbReference type="Pfam" id="PF02911"/>
    </source>
</evidence>